<dbReference type="EMBL" id="MU273570">
    <property type="protein sequence ID" value="KAI0031698.1"/>
    <property type="molecule type" value="Genomic_DNA"/>
</dbReference>
<reference evidence="1" key="2">
    <citation type="journal article" date="2022" name="New Phytol.">
        <title>Evolutionary transition to the ectomycorrhizal habit in the genomes of a hyperdiverse lineage of mushroom-forming fungi.</title>
        <authorList>
            <person name="Looney B."/>
            <person name="Miyauchi S."/>
            <person name="Morin E."/>
            <person name="Drula E."/>
            <person name="Courty P.E."/>
            <person name="Kohler A."/>
            <person name="Kuo A."/>
            <person name="LaButti K."/>
            <person name="Pangilinan J."/>
            <person name="Lipzen A."/>
            <person name="Riley R."/>
            <person name="Andreopoulos W."/>
            <person name="He G."/>
            <person name="Johnson J."/>
            <person name="Nolan M."/>
            <person name="Tritt A."/>
            <person name="Barry K.W."/>
            <person name="Grigoriev I.V."/>
            <person name="Nagy L.G."/>
            <person name="Hibbett D."/>
            <person name="Henrissat B."/>
            <person name="Matheny P.B."/>
            <person name="Labbe J."/>
            <person name="Martin F.M."/>
        </authorList>
    </citation>
    <scope>NUCLEOTIDE SEQUENCE</scope>
    <source>
        <strain evidence="1">EC-137</strain>
    </source>
</reference>
<evidence type="ECO:0000313" key="1">
    <source>
        <dbReference type="EMBL" id="KAI0031698.1"/>
    </source>
</evidence>
<comment type="caution">
    <text evidence="1">The sequence shown here is derived from an EMBL/GenBank/DDBJ whole genome shotgun (WGS) entry which is preliminary data.</text>
</comment>
<accession>A0ACB8QJG5</accession>
<organism evidence="1 2">
    <name type="scientific">Vararia minispora EC-137</name>
    <dbReference type="NCBI Taxonomy" id="1314806"/>
    <lineage>
        <taxon>Eukaryota</taxon>
        <taxon>Fungi</taxon>
        <taxon>Dikarya</taxon>
        <taxon>Basidiomycota</taxon>
        <taxon>Agaricomycotina</taxon>
        <taxon>Agaricomycetes</taxon>
        <taxon>Russulales</taxon>
        <taxon>Lachnocladiaceae</taxon>
        <taxon>Vararia</taxon>
    </lineage>
</organism>
<proteinExistence type="predicted"/>
<sequence>MTSAREHIKTLREKQSAPDMDFADGISLLSLKHQLMLGYIHSLALLNAHRALGHSLSSDYSHMLPGFASSERGKRGSEPADLVASTVEGRLVLEKIKVLEGRMRYQIEKLVRLAEEAPAAEGALNDPLAFRPNPQALAGAASSSESEEGSDAEAGKPAIYRPPRLAPMPYTDVPPPKDKSRRRAPVPSSLAALAHLDPSAPHAESSSGLGAAPAHASARARELGRMTEYEEENFTRLVMKKSAARRRVRDEEDVALGGTGLGARVAGRRGRGGGLEDEFADVLRSVGRGSKTADAYDELRQRGRRGGALERARGRKRDVVEELGVDEPRVRKKGRFELETKAAKRRLSRK</sequence>
<dbReference type="Proteomes" id="UP000814128">
    <property type="component" value="Unassembled WGS sequence"/>
</dbReference>
<protein>
    <submittedName>
        <fullName evidence="1">Uncharacterized protein</fullName>
    </submittedName>
</protein>
<keyword evidence="2" id="KW-1185">Reference proteome</keyword>
<reference evidence="1" key="1">
    <citation type="submission" date="2021-02" db="EMBL/GenBank/DDBJ databases">
        <authorList>
            <consortium name="DOE Joint Genome Institute"/>
            <person name="Ahrendt S."/>
            <person name="Looney B.P."/>
            <person name="Miyauchi S."/>
            <person name="Morin E."/>
            <person name="Drula E."/>
            <person name="Courty P.E."/>
            <person name="Chicoki N."/>
            <person name="Fauchery L."/>
            <person name="Kohler A."/>
            <person name="Kuo A."/>
            <person name="Labutti K."/>
            <person name="Pangilinan J."/>
            <person name="Lipzen A."/>
            <person name="Riley R."/>
            <person name="Andreopoulos W."/>
            <person name="He G."/>
            <person name="Johnson J."/>
            <person name="Barry K.W."/>
            <person name="Grigoriev I.V."/>
            <person name="Nagy L."/>
            <person name="Hibbett D."/>
            <person name="Henrissat B."/>
            <person name="Matheny P.B."/>
            <person name="Labbe J."/>
            <person name="Martin F."/>
        </authorList>
    </citation>
    <scope>NUCLEOTIDE SEQUENCE</scope>
    <source>
        <strain evidence="1">EC-137</strain>
    </source>
</reference>
<gene>
    <name evidence="1" type="ORF">K488DRAFT_86547</name>
</gene>
<name>A0ACB8QJG5_9AGAM</name>
<evidence type="ECO:0000313" key="2">
    <source>
        <dbReference type="Proteomes" id="UP000814128"/>
    </source>
</evidence>